<evidence type="ECO:0000313" key="2">
    <source>
        <dbReference type="EMBL" id="TMR08278.1"/>
    </source>
</evidence>
<organism evidence="2 3">
    <name type="scientific">Nonomuraea turkmeniaca</name>
    <dbReference type="NCBI Taxonomy" id="103838"/>
    <lineage>
        <taxon>Bacteria</taxon>
        <taxon>Bacillati</taxon>
        <taxon>Actinomycetota</taxon>
        <taxon>Actinomycetes</taxon>
        <taxon>Streptosporangiales</taxon>
        <taxon>Streptosporangiaceae</taxon>
        <taxon>Nonomuraea</taxon>
    </lineage>
</organism>
<dbReference type="InterPro" id="IPR013785">
    <property type="entry name" value="Aldolase_TIM"/>
</dbReference>
<keyword evidence="3" id="KW-1185">Reference proteome</keyword>
<sequence length="270" mass="27702">MGEGAPWPSGRLVLGMVHLQPLPGTPFHRGVGVEQILATAVESARALRDGGASGCLVQTVDRVYAPGEETDPARIAALSLIVRAVVEATGPGFEVGVQLMRTAARASLAVAKVAGGSFVRVSALVGATMTASGLVQADPLGVMEYRSKINAWDVKIIADVASMHYQWFGGGKDVGEVAQSARQAGADAVAVGAPDESETLDLIARVRAAAPHLPIILAGYTHHGNAAQLLAADAGADGAFVGTCLESEGWGSAIDVEKVKTYMQLIGDAP</sequence>
<dbReference type="PANTHER" id="PTHR21381">
    <property type="entry name" value="ZGC:162297"/>
    <property type="match status" value="1"/>
</dbReference>
<proteinExistence type="inferred from homology"/>
<accession>A0A5S4EX95</accession>
<protein>
    <recommendedName>
        <fullName evidence="4">Thiamine-phosphate synthase</fullName>
    </recommendedName>
</protein>
<reference evidence="2 3" key="1">
    <citation type="submission" date="2019-05" db="EMBL/GenBank/DDBJ databases">
        <title>Draft genome sequence of Nonomuraea turkmeniaca DSM 43926.</title>
        <authorList>
            <person name="Saricaoglu S."/>
            <person name="Isik K."/>
        </authorList>
    </citation>
    <scope>NUCLEOTIDE SEQUENCE [LARGE SCALE GENOMIC DNA]</scope>
    <source>
        <strain evidence="2 3">DSM 43926</strain>
    </source>
</reference>
<dbReference type="SUPFAM" id="SSF51366">
    <property type="entry name" value="Ribulose-phoshate binding barrel"/>
    <property type="match status" value="1"/>
</dbReference>
<dbReference type="InterPro" id="IPR011060">
    <property type="entry name" value="RibuloseP-bd_barrel"/>
</dbReference>
<evidence type="ECO:0000313" key="3">
    <source>
        <dbReference type="Proteomes" id="UP000309128"/>
    </source>
</evidence>
<gene>
    <name evidence="2" type="ORF">ETD86_48480</name>
</gene>
<dbReference type="EMBL" id="VCKY01000306">
    <property type="protein sequence ID" value="TMR08278.1"/>
    <property type="molecule type" value="Genomic_DNA"/>
</dbReference>
<dbReference type="AlphaFoldDB" id="A0A5S4EX95"/>
<dbReference type="PANTHER" id="PTHR21381:SF3">
    <property type="entry name" value="SGC REGION PROTEIN SGCQ-RELATED"/>
    <property type="match status" value="1"/>
</dbReference>
<comment type="similarity">
    <text evidence="1">Belongs to the BtpA family.</text>
</comment>
<dbReference type="PIRSF" id="PIRSF005956">
    <property type="entry name" value="BtpA"/>
    <property type="match status" value="1"/>
</dbReference>
<dbReference type="InterPro" id="IPR005137">
    <property type="entry name" value="BtpA"/>
</dbReference>
<evidence type="ECO:0008006" key="4">
    <source>
        <dbReference type="Google" id="ProtNLM"/>
    </source>
</evidence>
<name>A0A5S4EX95_9ACTN</name>
<comment type="caution">
    <text evidence="2">The sequence shown here is derived from an EMBL/GenBank/DDBJ whole genome shotgun (WGS) entry which is preliminary data.</text>
</comment>
<evidence type="ECO:0000256" key="1">
    <source>
        <dbReference type="ARBA" id="ARBA00006007"/>
    </source>
</evidence>
<dbReference type="Pfam" id="PF03437">
    <property type="entry name" value="BtpA"/>
    <property type="match status" value="1"/>
</dbReference>
<dbReference type="OrthoDB" id="9791357at2"/>
<dbReference type="Gene3D" id="3.20.20.70">
    <property type="entry name" value="Aldolase class I"/>
    <property type="match status" value="1"/>
</dbReference>
<dbReference type="Proteomes" id="UP000309128">
    <property type="component" value="Unassembled WGS sequence"/>
</dbReference>